<dbReference type="PANTHER" id="PTHR43157">
    <property type="entry name" value="PHOSPHATIDYLINOSITOL-GLYCAN BIOSYNTHESIS CLASS F PROTEIN-RELATED"/>
    <property type="match status" value="1"/>
</dbReference>
<organism evidence="2 3">
    <name type="scientific">Jimgerdemannia flammicorona</name>
    <dbReference type="NCBI Taxonomy" id="994334"/>
    <lineage>
        <taxon>Eukaryota</taxon>
        <taxon>Fungi</taxon>
        <taxon>Fungi incertae sedis</taxon>
        <taxon>Mucoromycota</taxon>
        <taxon>Mucoromycotina</taxon>
        <taxon>Endogonomycetes</taxon>
        <taxon>Endogonales</taxon>
        <taxon>Endogonaceae</taxon>
        <taxon>Jimgerdemannia</taxon>
    </lineage>
</organism>
<gene>
    <name evidence="2" type="ORF">BC936DRAFT_144428</name>
</gene>
<dbReference type="InterPro" id="IPR002347">
    <property type="entry name" value="SDR_fam"/>
</dbReference>
<dbReference type="Proteomes" id="UP000268093">
    <property type="component" value="Unassembled WGS sequence"/>
</dbReference>
<dbReference type="SUPFAM" id="SSF51735">
    <property type="entry name" value="NAD(P)-binding Rossmann-fold domains"/>
    <property type="match status" value="1"/>
</dbReference>
<dbReference type="Gene3D" id="3.40.50.720">
    <property type="entry name" value="NAD(P)-binding Rossmann-like Domain"/>
    <property type="match status" value="1"/>
</dbReference>
<keyword evidence="1" id="KW-0560">Oxidoreductase</keyword>
<dbReference type="Pfam" id="PF00106">
    <property type="entry name" value="adh_short"/>
    <property type="match status" value="1"/>
</dbReference>
<dbReference type="AlphaFoldDB" id="A0A433DCH2"/>
<name>A0A433DCH2_9FUNG</name>
<keyword evidence="3" id="KW-1185">Reference proteome</keyword>
<comment type="caution">
    <text evidence="2">The sequence shown here is derived from an EMBL/GenBank/DDBJ whole genome shotgun (WGS) entry which is preliminary data.</text>
</comment>
<accession>A0A433DCH2</accession>
<dbReference type="PANTHER" id="PTHR43157:SF31">
    <property type="entry name" value="PHOSPHATIDYLINOSITOL-GLYCAN BIOSYNTHESIS CLASS F PROTEIN"/>
    <property type="match status" value="1"/>
</dbReference>
<dbReference type="PRINTS" id="PR00081">
    <property type="entry name" value="GDHRDH"/>
</dbReference>
<sequence>MLNPFLAKPLDLHADLTGKVVIVTGGTGGIGKAAAYQLSEWNAARVIIGCRNEQKGNAVVAEIKNGTGRGNIEAWPLELADLESVRAFAKRFKECGAGRLDLLLNNAGLVKNTFKKTKDGFEIMFQVNFLSHFLLTNLLLDELKATPGARVVHTSSGMANSAGKIDLGNLNGEKGFSTARFYGNSKLLQIIYSNELNRRLETTGFIGCESNLNHLPFSY</sequence>
<reference evidence="2 3" key="1">
    <citation type="journal article" date="2018" name="New Phytol.">
        <title>Phylogenomics of Endogonaceae and evolution of mycorrhizas within Mucoromycota.</title>
        <authorList>
            <person name="Chang Y."/>
            <person name="Desiro A."/>
            <person name="Na H."/>
            <person name="Sandor L."/>
            <person name="Lipzen A."/>
            <person name="Clum A."/>
            <person name="Barry K."/>
            <person name="Grigoriev I.V."/>
            <person name="Martin F.M."/>
            <person name="Stajich J.E."/>
            <person name="Smith M.E."/>
            <person name="Bonito G."/>
            <person name="Spatafora J.W."/>
        </authorList>
    </citation>
    <scope>NUCLEOTIDE SEQUENCE [LARGE SCALE GENOMIC DNA]</scope>
    <source>
        <strain evidence="2 3">GMNB39</strain>
    </source>
</reference>
<dbReference type="EMBL" id="RBNI01003258">
    <property type="protein sequence ID" value="RUP48542.1"/>
    <property type="molecule type" value="Genomic_DNA"/>
</dbReference>
<evidence type="ECO:0000313" key="3">
    <source>
        <dbReference type="Proteomes" id="UP000268093"/>
    </source>
</evidence>
<evidence type="ECO:0000313" key="2">
    <source>
        <dbReference type="EMBL" id="RUP48542.1"/>
    </source>
</evidence>
<dbReference type="GO" id="GO:0016491">
    <property type="term" value="F:oxidoreductase activity"/>
    <property type="evidence" value="ECO:0007669"/>
    <property type="project" value="UniProtKB-KW"/>
</dbReference>
<evidence type="ECO:0000256" key="1">
    <source>
        <dbReference type="ARBA" id="ARBA00023002"/>
    </source>
</evidence>
<dbReference type="InterPro" id="IPR036291">
    <property type="entry name" value="NAD(P)-bd_dom_sf"/>
</dbReference>
<dbReference type="OrthoDB" id="542013at2759"/>
<proteinExistence type="predicted"/>
<protein>
    <submittedName>
        <fullName evidence="2">Uncharacterized protein</fullName>
    </submittedName>
</protein>